<reference evidence="24 25" key="1">
    <citation type="journal article" date="2015" name="Nat. Commun.">
        <title>Outbred genome sequencing and CRISPR/Cas9 gene editing in butterflies.</title>
        <authorList>
            <person name="Li X."/>
            <person name="Fan D."/>
            <person name="Zhang W."/>
            <person name="Liu G."/>
            <person name="Zhang L."/>
            <person name="Zhao L."/>
            <person name="Fang X."/>
            <person name="Chen L."/>
            <person name="Dong Y."/>
            <person name="Chen Y."/>
            <person name="Ding Y."/>
            <person name="Zhao R."/>
            <person name="Feng M."/>
            <person name="Zhu Y."/>
            <person name="Feng Y."/>
            <person name="Jiang X."/>
            <person name="Zhu D."/>
            <person name="Xiang H."/>
            <person name="Feng X."/>
            <person name="Li S."/>
            <person name="Wang J."/>
            <person name="Zhang G."/>
            <person name="Kronforst M.R."/>
            <person name="Wang W."/>
        </authorList>
    </citation>
    <scope>NUCLEOTIDE SEQUENCE [LARGE SCALE GENOMIC DNA]</scope>
    <source>
        <strain evidence="24">Ya'a_city_454_Px</strain>
        <tissue evidence="24">Whole body</tissue>
    </source>
</reference>
<evidence type="ECO:0000256" key="14">
    <source>
        <dbReference type="ARBA" id="ARBA00023140"/>
    </source>
</evidence>
<evidence type="ECO:0000256" key="9">
    <source>
        <dbReference type="ARBA" id="ARBA00022729"/>
    </source>
</evidence>
<dbReference type="InterPro" id="IPR000152">
    <property type="entry name" value="EGF-type_Asp/Asn_hydroxyl_site"/>
</dbReference>
<dbReference type="Pfam" id="PF07645">
    <property type="entry name" value="EGF_CA"/>
    <property type="match status" value="10"/>
</dbReference>
<dbReference type="SUPFAM" id="SSF57196">
    <property type="entry name" value="EGF/Laminin"/>
    <property type="match status" value="1"/>
</dbReference>
<dbReference type="FunFam" id="2.10.25.10:FF:000005">
    <property type="entry name" value="Fibrillin 2"/>
    <property type="match status" value="1"/>
</dbReference>
<dbReference type="GO" id="GO:0005777">
    <property type="term" value="C:peroxisome"/>
    <property type="evidence" value="ECO:0007669"/>
    <property type="project" value="UniProtKB-SubCell"/>
</dbReference>
<evidence type="ECO:0000256" key="16">
    <source>
        <dbReference type="ARBA" id="ARBA00023180"/>
    </source>
</evidence>
<gene>
    <name evidence="24" type="ORF">RR46_07486</name>
</gene>
<feature type="domain" description="EGF-like" evidence="22">
    <location>
        <begin position="1465"/>
        <end position="1507"/>
    </location>
</feature>
<organism evidence="24 25">
    <name type="scientific">Papilio xuthus</name>
    <name type="common">Asian swallowtail butterfly</name>
    <dbReference type="NCBI Taxonomy" id="66420"/>
    <lineage>
        <taxon>Eukaryota</taxon>
        <taxon>Metazoa</taxon>
        <taxon>Ecdysozoa</taxon>
        <taxon>Arthropoda</taxon>
        <taxon>Hexapoda</taxon>
        <taxon>Insecta</taxon>
        <taxon>Pterygota</taxon>
        <taxon>Neoptera</taxon>
        <taxon>Endopterygota</taxon>
        <taxon>Lepidoptera</taxon>
        <taxon>Glossata</taxon>
        <taxon>Ditrysia</taxon>
        <taxon>Papilionoidea</taxon>
        <taxon>Papilionidae</taxon>
        <taxon>Papilioninae</taxon>
        <taxon>Papilio</taxon>
    </lineage>
</organism>
<dbReference type="InterPro" id="IPR016169">
    <property type="entry name" value="FAD-bd_PCMH_sub2"/>
</dbReference>
<dbReference type="InterPro" id="IPR001881">
    <property type="entry name" value="EGF-like_Ca-bd_dom"/>
</dbReference>
<keyword evidence="25" id="KW-1185">Reference proteome</keyword>
<dbReference type="SUPFAM" id="SSF56176">
    <property type="entry name" value="FAD-binding/transporter-associated domain-like"/>
    <property type="match status" value="1"/>
</dbReference>
<evidence type="ECO:0000313" key="24">
    <source>
        <dbReference type="EMBL" id="KPJ00647.1"/>
    </source>
</evidence>
<evidence type="ECO:0000256" key="17">
    <source>
        <dbReference type="ARBA" id="ARBA00051033"/>
    </source>
</evidence>
<evidence type="ECO:0000256" key="2">
    <source>
        <dbReference type="ARBA" id="ARBA00004275"/>
    </source>
</evidence>
<evidence type="ECO:0000256" key="5">
    <source>
        <dbReference type="ARBA" id="ARBA00012405"/>
    </source>
</evidence>
<keyword evidence="16" id="KW-0325">Glycoprotein</keyword>
<comment type="subcellular location">
    <subcellularLocation>
        <location evidence="1">Membrane</location>
        <topology evidence="1">Single-pass membrane protein</topology>
    </subcellularLocation>
    <subcellularLocation>
        <location evidence="2">Peroxisome</location>
    </subcellularLocation>
    <subcellularLocation>
        <location evidence="3">Secreted</location>
    </subcellularLocation>
</comment>
<sequence length="1641" mass="183169">MTGMQTESLAEYILVEYRWVIVICALLPMSFLWKIWSAFRNYVVFKMNSAPKQHDKKVKDVQRQINEWLKGDRSTKLCTSRPGWQTMSFRQAIYKKTFTNINVNLVDILEVDTKNLTVRCEPQVTMGQLSRTLEPLGLALAVVPELDQLTVGGLVMGTGVETSSHIHGLFQHICTEYELVLADASVITCSKTEHPELFYAVPWSYGTLGFLTSAVIKLVPAKKYVRLEYHPCTSLSELSKRLSQESLKEKPHQFIEALLFSKDTGVLMTGDMVDEQGTDGKINPIGKWYSEWFFTQVRRHLTNYQEGKRTTVVEYIPLRHYYHRHTRSLFWELQDIISFGNHAIFRYLFGWLMPPEVSLLKLTQPEAVGKLYDRAHVIQDMLLPIDKLESAIECVHREFEVYPIWLCPFKVFRQPGQLRVTSGDWQMFVDIGIYGVPKAKGFVTVPSTRRVEDFVIKNKGFQMLYADTYTTLEEFRQMFDHTLYDKLREMLLYCLSSEEASEVTDTCCTHGQYAAIALTSSKACSGVSAPDDLEPELTEACLKAAKGCCEQHFVEKDDCALGIKLSRKKQCGLPKTDIGKTCCDECSFGRWSGESQGKDACGSAAEEGMSPQTTLRKNAFHKCCLEASQNPETTTETTTTEKKIETTTEKKKEEKKEKCKKDSCQHICKDNDGKINCECRKGFRLAADNKTCKDINECGELMEDLCTEEDTVCHNTEGSYKCVPIKKRDVSLSCPPGFKRNLLNQVCDDINECQLPRPPCPKYLCENTIGGYKCAGKAGKPFEEAISGHTTELAPTTPTMKNDICPPGFRAGPDDECLDIDECEERLDDCQRLSQHCINTHGSYFCQDHVSKRCAPGFKVNAVTGICEDIDECEESSEVCRRSEVCVNLPGAYNCKSKISTLPQLTKKKCQEGTRQRPGGTICEDIDECREGSHLCDHFQNCINTFGGHECRCKNGFELDSSSGSCVDIDECALKLDNCQNGLHCLNVLGSFTCTRRAATTSTTTSTTLSPPAAYDYEYYDSEEDNTTNVDKIPEPSLPVTKPTTSTTTTTTTTSTTTPRPTTTSTTSTTTTTTPATTSTTTTTRTPRVRPWPGYNPYYPRHLIPTTRRNPYTIPDRPEHRRPEFRPRRPEVPSTPVEVTVPTPTNVATIEREREADGSYGVNTSDLPKDKWTNVIGTYKPDQPDFSLENLHCLDGFEKSPNGECVDIDECETAKHICSSLEVCHNRRGGYMCDCMPGFRRDATGWCVVITTTSTSTTTTTTTTPKPTTVRTTTSTTESTTAVSTTSTETSRPPRPRVPWYPPPMSCDFGYAFSPAVGKCIDIDECASNKANCAPKEDCVNTDGGYRCMCGKRCRGETDIPAYNPTPREPSVLPETNVITVGAQYGQRGSRVMRPTYSRASSGSVLTSCPWGYKLTPDKRCVDIDECARNVSDCGPQQRCENFYGGYSCQCPAGHRLVGQQRCEDIDECAYGNPCSYNAQCINTVGSYRCACGEGFRNAPTNDKVCVDVDECTESPGVCAQGCANAWGGYRCYCERGYRLHVDNRTCVDVDECAEWGSSRARGRLCGGRCVNVPGTYRCSCPHGYRLSDDSRSCIDIDECETGEAQCARASDAGLVCQNTRGGYHCHHIDCPPGYRLESKQ</sequence>
<keyword evidence="8 21" id="KW-0812">Transmembrane</keyword>
<dbReference type="PANTHER" id="PTHR10801">
    <property type="entry name" value="24-DEHYDROCHOLESTEROL REDUCTASE"/>
    <property type="match status" value="1"/>
</dbReference>
<evidence type="ECO:0000256" key="11">
    <source>
        <dbReference type="ARBA" id="ARBA00022989"/>
    </source>
</evidence>
<dbReference type="GO" id="GO:0050614">
    <property type="term" value="F:Delta24-sterol reductase activity"/>
    <property type="evidence" value="ECO:0007669"/>
    <property type="project" value="UniProtKB-EC"/>
</dbReference>
<evidence type="ECO:0000256" key="19">
    <source>
        <dbReference type="PROSITE-ProRule" id="PRU00076"/>
    </source>
</evidence>
<keyword evidence="9" id="KW-0732">Signal</keyword>
<evidence type="ECO:0000256" key="20">
    <source>
        <dbReference type="SAM" id="MobiDB-lite"/>
    </source>
</evidence>
<feature type="compositionally biased region" description="Low complexity" evidence="20">
    <location>
        <begin position="1132"/>
        <end position="1141"/>
    </location>
</feature>
<feature type="domain" description="EGF-like" evidence="22">
    <location>
        <begin position="1207"/>
        <end position="1248"/>
    </location>
</feature>
<dbReference type="PROSITE" id="PS50026">
    <property type="entry name" value="EGF_3"/>
    <property type="match status" value="4"/>
</dbReference>
<dbReference type="GO" id="GO:0000246">
    <property type="term" value="F:Delta24(24-1) sterol reductase activity"/>
    <property type="evidence" value="ECO:0007669"/>
    <property type="project" value="TreeGrafter"/>
</dbReference>
<comment type="catalytic activity">
    <reaction evidence="17">
        <text>lanosterol + NADPH + H(+) = 24,25-dihydrolanosterol + NADP(+)</text>
        <dbReference type="Rhea" id="RHEA:33919"/>
        <dbReference type="ChEBI" id="CHEBI:15378"/>
        <dbReference type="ChEBI" id="CHEBI:16521"/>
        <dbReference type="ChEBI" id="CHEBI:28113"/>
        <dbReference type="ChEBI" id="CHEBI:57783"/>
        <dbReference type="ChEBI" id="CHEBI:58349"/>
    </reaction>
    <physiologicalReaction direction="left-to-right" evidence="17">
        <dbReference type="Rhea" id="RHEA:33920"/>
    </physiologicalReaction>
</comment>
<dbReference type="Pfam" id="PF01565">
    <property type="entry name" value="FAD_binding_4"/>
    <property type="match status" value="1"/>
</dbReference>
<feature type="transmembrane region" description="Helical" evidence="21">
    <location>
        <begin position="12"/>
        <end position="36"/>
    </location>
</feature>
<dbReference type="SMART" id="SM00179">
    <property type="entry name" value="EGF_CA"/>
    <property type="match status" value="14"/>
</dbReference>
<dbReference type="InterPro" id="IPR018097">
    <property type="entry name" value="EGF_Ca-bd_CS"/>
</dbReference>
<dbReference type="Pfam" id="PF12662">
    <property type="entry name" value="cEGF"/>
    <property type="match status" value="2"/>
</dbReference>
<dbReference type="Gene3D" id="3.30.465.10">
    <property type="match status" value="1"/>
</dbReference>
<dbReference type="InterPro" id="IPR049883">
    <property type="entry name" value="NOTCH1_EGF-like"/>
</dbReference>
<feature type="region of interest" description="Disordered" evidence="20">
    <location>
        <begin position="1026"/>
        <end position="1141"/>
    </location>
</feature>
<dbReference type="PROSITE" id="PS01186">
    <property type="entry name" value="EGF_2"/>
    <property type="match status" value="3"/>
</dbReference>
<protein>
    <recommendedName>
        <fullName evidence="5">Delta(24)-sterol reductase</fullName>
        <ecNumber evidence="5">1.3.1.72</ecNumber>
    </recommendedName>
</protein>
<evidence type="ECO:0000256" key="6">
    <source>
        <dbReference type="ARBA" id="ARBA00022525"/>
    </source>
</evidence>
<dbReference type="InterPro" id="IPR016166">
    <property type="entry name" value="FAD-bd_PCMH"/>
</dbReference>
<dbReference type="FunFam" id="2.10.25.10:FF:000014">
    <property type="entry name" value="Latent-transforming growth factor beta-binding protein 3"/>
    <property type="match status" value="3"/>
</dbReference>
<dbReference type="CDD" id="cd00054">
    <property type="entry name" value="EGF_CA"/>
    <property type="match status" value="7"/>
</dbReference>
<evidence type="ECO:0000256" key="8">
    <source>
        <dbReference type="ARBA" id="ARBA00022692"/>
    </source>
</evidence>
<dbReference type="InterPro" id="IPR009030">
    <property type="entry name" value="Growth_fac_rcpt_cys_sf"/>
</dbReference>
<dbReference type="Proteomes" id="UP000053268">
    <property type="component" value="Unassembled WGS sequence"/>
</dbReference>
<dbReference type="Gene3D" id="2.10.25.10">
    <property type="entry name" value="Laminin"/>
    <property type="match status" value="14"/>
</dbReference>
<dbReference type="SUPFAM" id="SSF57184">
    <property type="entry name" value="Growth factor receptor domain"/>
    <property type="match status" value="5"/>
</dbReference>
<keyword evidence="10" id="KW-0677">Repeat</keyword>
<dbReference type="GO" id="GO:0005509">
    <property type="term" value="F:calcium ion binding"/>
    <property type="evidence" value="ECO:0007669"/>
    <property type="project" value="InterPro"/>
</dbReference>
<dbReference type="GO" id="GO:0008202">
    <property type="term" value="P:steroid metabolic process"/>
    <property type="evidence" value="ECO:0007669"/>
    <property type="project" value="TreeGrafter"/>
</dbReference>
<dbReference type="InterPro" id="IPR000742">
    <property type="entry name" value="EGF"/>
</dbReference>
<dbReference type="GO" id="GO:0005576">
    <property type="term" value="C:extracellular region"/>
    <property type="evidence" value="ECO:0007669"/>
    <property type="project" value="UniProtKB-SubCell"/>
</dbReference>
<comment type="subunit">
    <text evidence="4">Homodimer.</text>
</comment>
<dbReference type="PANTHER" id="PTHR10801:SF0">
    <property type="entry name" value="DELTA(24)-STEROL REDUCTASE"/>
    <property type="match status" value="1"/>
</dbReference>
<accession>A0A194Q530</accession>
<evidence type="ECO:0000313" key="25">
    <source>
        <dbReference type="Proteomes" id="UP000053268"/>
    </source>
</evidence>
<feature type="compositionally biased region" description="Low complexity" evidence="20">
    <location>
        <begin position="1257"/>
        <end position="1291"/>
    </location>
</feature>
<feature type="compositionally biased region" description="Basic and acidic residues" evidence="20">
    <location>
        <begin position="1116"/>
        <end position="1131"/>
    </location>
</feature>
<dbReference type="FunFam" id="3.30.465.10:FF:000006">
    <property type="entry name" value="Delta(24)-sterol reductase"/>
    <property type="match status" value="1"/>
</dbReference>
<feature type="domain" description="FAD-binding PCMH-type" evidence="23">
    <location>
        <begin position="45"/>
        <end position="221"/>
    </location>
</feature>
<keyword evidence="6" id="KW-0964">Secreted</keyword>
<evidence type="ECO:0000256" key="21">
    <source>
        <dbReference type="SAM" id="Phobius"/>
    </source>
</evidence>
<evidence type="ECO:0000256" key="4">
    <source>
        <dbReference type="ARBA" id="ARBA00011738"/>
    </source>
</evidence>
<keyword evidence="12" id="KW-0560">Oxidoreductase</keyword>
<evidence type="ECO:0000256" key="13">
    <source>
        <dbReference type="ARBA" id="ARBA00023136"/>
    </source>
</evidence>
<keyword evidence="14" id="KW-0576">Peroxisome</keyword>
<dbReference type="PROSITE" id="PS00010">
    <property type="entry name" value="ASX_HYDROXYL"/>
    <property type="match status" value="3"/>
</dbReference>
<comment type="caution">
    <text evidence="19">Lacks conserved residue(s) required for the propagation of feature annotation.</text>
</comment>
<comment type="catalytic activity">
    <reaction evidence="18">
        <text>5alpha-cholest-8-en-3beta-ol + NADP(+) = zymosterol + NADPH + H(+)</text>
        <dbReference type="Rhea" id="RHEA:36399"/>
        <dbReference type="ChEBI" id="CHEBI:15378"/>
        <dbReference type="ChEBI" id="CHEBI:16608"/>
        <dbReference type="ChEBI" id="CHEBI:18252"/>
        <dbReference type="ChEBI" id="CHEBI:57783"/>
        <dbReference type="ChEBI" id="CHEBI:58349"/>
        <dbReference type="EC" id="1.3.1.72"/>
    </reaction>
    <physiologicalReaction direction="right-to-left" evidence="18">
        <dbReference type="Rhea" id="RHEA:36401"/>
    </physiologicalReaction>
</comment>
<dbReference type="GO" id="GO:0071949">
    <property type="term" value="F:FAD binding"/>
    <property type="evidence" value="ECO:0007669"/>
    <property type="project" value="InterPro"/>
</dbReference>
<keyword evidence="7 19" id="KW-0245">EGF-like domain</keyword>
<proteinExistence type="predicted"/>
<evidence type="ECO:0000256" key="7">
    <source>
        <dbReference type="ARBA" id="ARBA00022536"/>
    </source>
</evidence>
<dbReference type="PROSITE" id="PS51387">
    <property type="entry name" value="FAD_PCMH"/>
    <property type="match status" value="1"/>
</dbReference>
<dbReference type="EMBL" id="KQ459460">
    <property type="protein sequence ID" value="KPJ00647.1"/>
    <property type="molecule type" value="Genomic_DNA"/>
</dbReference>
<evidence type="ECO:0000259" key="22">
    <source>
        <dbReference type="PROSITE" id="PS50026"/>
    </source>
</evidence>
<keyword evidence="11 21" id="KW-1133">Transmembrane helix</keyword>
<name>A0A194Q530_PAPXU</name>
<keyword evidence="15" id="KW-1015">Disulfide bond</keyword>
<dbReference type="PROSITE" id="PS01187">
    <property type="entry name" value="EGF_CA"/>
    <property type="match status" value="5"/>
</dbReference>
<dbReference type="InterPro" id="IPR036318">
    <property type="entry name" value="FAD-bd_PCMH-like_sf"/>
</dbReference>
<evidence type="ECO:0000256" key="1">
    <source>
        <dbReference type="ARBA" id="ARBA00004167"/>
    </source>
</evidence>
<dbReference type="InterPro" id="IPR040165">
    <property type="entry name" value="Diminuto-like"/>
</dbReference>
<evidence type="ECO:0000256" key="18">
    <source>
        <dbReference type="ARBA" id="ARBA00052927"/>
    </source>
</evidence>
<evidence type="ECO:0000256" key="15">
    <source>
        <dbReference type="ARBA" id="ARBA00023157"/>
    </source>
</evidence>
<dbReference type="STRING" id="66420.A0A194Q530"/>
<dbReference type="SMART" id="SM00181">
    <property type="entry name" value="EGF"/>
    <property type="match status" value="9"/>
</dbReference>
<dbReference type="EC" id="1.3.1.72" evidence="5"/>
<feature type="domain" description="EGF-like" evidence="22">
    <location>
        <begin position="925"/>
        <end position="963"/>
    </location>
</feature>
<evidence type="ECO:0000256" key="12">
    <source>
        <dbReference type="ARBA" id="ARBA00023002"/>
    </source>
</evidence>
<dbReference type="InterPro" id="IPR006094">
    <property type="entry name" value="Oxid_FAD_bind_N"/>
</dbReference>
<evidence type="ECO:0000256" key="10">
    <source>
        <dbReference type="ARBA" id="ARBA00022737"/>
    </source>
</evidence>
<feature type="domain" description="EGF-like" evidence="22">
    <location>
        <begin position="1423"/>
        <end position="1464"/>
    </location>
</feature>
<evidence type="ECO:0000256" key="3">
    <source>
        <dbReference type="ARBA" id="ARBA00004613"/>
    </source>
</evidence>
<feature type="compositionally biased region" description="Low complexity" evidence="20">
    <location>
        <begin position="1043"/>
        <end position="1086"/>
    </location>
</feature>
<dbReference type="InterPro" id="IPR026823">
    <property type="entry name" value="cEGF"/>
</dbReference>
<feature type="region of interest" description="Disordered" evidence="20">
    <location>
        <begin position="1257"/>
        <end position="1298"/>
    </location>
</feature>
<evidence type="ECO:0000259" key="23">
    <source>
        <dbReference type="PROSITE" id="PS51387"/>
    </source>
</evidence>
<dbReference type="GO" id="GO:0016020">
    <property type="term" value="C:membrane"/>
    <property type="evidence" value="ECO:0007669"/>
    <property type="project" value="UniProtKB-SubCell"/>
</dbReference>
<keyword evidence="13 21" id="KW-0472">Membrane</keyword>